<proteinExistence type="predicted"/>
<keyword evidence="1" id="KW-1133">Transmembrane helix</keyword>
<evidence type="ECO:0000256" key="1">
    <source>
        <dbReference type="SAM" id="Phobius"/>
    </source>
</evidence>
<keyword evidence="3" id="KW-1185">Reference proteome</keyword>
<keyword evidence="1" id="KW-0472">Membrane</keyword>
<evidence type="ECO:0000313" key="3">
    <source>
        <dbReference type="Proteomes" id="UP000469292"/>
    </source>
</evidence>
<keyword evidence="1" id="KW-0812">Transmembrane</keyword>
<evidence type="ECO:0000313" key="2">
    <source>
        <dbReference type="EMBL" id="NEG69092.1"/>
    </source>
</evidence>
<gene>
    <name evidence="2" type="ORF">F6S87_00285</name>
</gene>
<dbReference type="RefSeq" id="WP_163226698.1">
    <property type="nucleotide sequence ID" value="NZ_VYSG01000001.1"/>
</dbReference>
<evidence type="ECO:0008006" key="4">
    <source>
        <dbReference type="Google" id="ProtNLM"/>
    </source>
</evidence>
<feature type="transmembrane region" description="Helical" evidence="1">
    <location>
        <begin position="6"/>
        <end position="25"/>
    </location>
</feature>
<comment type="caution">
    <text evidence="2">The sequence shown here is derived from an EMBL/GenBank/DDBJ whole genome shotgun (WGS) entry which is preliminary data.</text>
</comment>
<name>A0A6I5NJP6_9BIFI</name>
<feature type="transmembrane region" description="Helical" evidence="1">
    <location>
        <begin position="37"/>
        <end position="62"/>
    </location>
</feature>
<dbReference type="Proteomes" id="UP000469292">
    <property type="component" value="Unassembled WGS sequence"/>
</dbReference>
<protein>
    <recommendedName>
        <fullName evidence="4">C4-dicarboxylate ABC transporter</fullName>
    </recommendedName>
</protein>
<dbReference type="AlphaFoldDB" id="A0A6I5NJP6"/>
<accession>A0A6I5NJP6</accession>
<feature type="transmembrane region" description="Helical" evidence="1">
    <location>
        <begin position="82"/>
        <end position="101"/>
    </location>
</feature>
<reference evidence="2 3" key="1">
    <citation type="submission" date="2019-09" db="EMBL/GenBank/DDBJ databases">
        <title>Phylogenetic characterization of a novel taxon of the genus Bifidobacterium: Bifidobacterium choloepi sp. nov.</title>
        <authorList>
            <person name="Modesto M."/>
            <person name="Satti M."/>
        </authorList>
    </citation>
    <scope>NUCLEOTIDE SEQUENCE [LARGE SCALE GENOMIC DNA]</scope>
    <source>
        <strain evidence="2 3">BRDM6</strain>
    </source>
</reference>
<organism evidence="2 3">
    <name type="scientific">Bifidobacterium choloepi</name>
    <dbReference type="NCBI Taxonomy" id="2614131"/>
    <lineage>
        <taxon>Bacteria</taxon>
        <taxon>Bacillati</taxon>
        <taxon>Actinomycetota</taxon>
        <taxon>Actinomycetes</taxon>
        <taxon>Bifidobacteriales</taxon>
        <taxon>Bifidobacteriaceae</taxon>
        <taxon>Bifidobacterium</taxon>
    </lineage>
</organism>
<dbReference type="EMBL" id="VYSG01000001">
    <property type="protein sequence ID" value="NEG69092.1"/>
    <property type="molecule type" value="Genomic_DNA"/>
</dbReference>
<sequence length="123" mass="13491">MSALPAILWIIGVACSLLVIAICVLRSHYFNDRDKPVHPVSWSVVGMHFVTLVMVAAPYPIFLSERDSLKPSTLALYGKLGWPSAIVAIAVILAELVLMYLQARRAMKSQVEDTLKKANALGE</sequence>